<proteinExistence type="inferred from homology"/>
<keyword evidence="7" id="KW-0961">Cell wall biogenesis/degradation</keyword>
<dbReference type="InterPro" id="IPR012334">
    <property type="entry name" value="Pectin_lyas_fold"/>
</dbReference>
<keyword evidence="6 9" id="KW-0326">Glycosidase</keyword>
<keyword evidence="5 9" id="KW-0378">Hydrolase</keyword>
<feature type="chain" id="PRO_5045081160" description="Polygalacturonase" evidence="10">
    <location>
        <begin position="19"/>
        <end position="413"/>
    </location>
</feature>
<comment type="caution">
    <text evidence="11">The sequence shown here is derived from an EMBL/GenBank/DDBJ whole genome shotgun (WGS) entry which is preliminary data.</text>
</comment>
<sequence>MAKFMFFLSFFLFVLVLGDPAYDFVNVLDHGAIGDGLTDDSLAFDAAFTMACDSSSPSVTILVPGGSKSFLLQPMHFNGKHCRPSMIFFQIDGYIVAPSDPNAWHRCDGEKCHAWLEFQHFDGLYIQGSGTFNGQGRNWWNPSCHQDNIVCAKKPTGFVISHSNNVHLTGLNFEDSPQMHIAFEHSTRVYVSQLTIRAPAESPNTDGIHIQQSSYVSIDHTFIGTGDDCVSIGDGSSHLEITNIVCGPGHGISIGSLGKHGDKETVEYVNVRNVTFTGTQNGVRIKTWQGGKGYAKNMMFENIVSNGAKYPIIIDQYYCDHTHCKNQTSAVHISNITYKNIEGTSEKQIAVKLACSISTPCKNIIMENIDLKPASHGEANKFNETSSYCLNVRGRSNRHVYPKVPCLYIDNNL</sequence>
<name>A0ABQ8HFR2_9ROSI</name>
<evidence type="ECO:0000256" key="1">
    <source>
        <dbReference type="ARBA" id="ARBA00004191"/>
    </source>
</evidence>
<keyword evidence="4" id="KW-0964">Secreted</keyword>
<evidence type="ECO:0000256" key="3">
    <source>
        <dbReference type="ARBA" id="ARBA00022512"/>
    </source>
</evidence>
<keyword evidence="12" id="KW-1185">Reference proteome</keyword>
<keyword evidence="10" id="KW-0732">Signal</keyword>
<feature type="active site" evidence="8">
    <location>
        <position position="250"/>
    </location>
</feature>
<keyword evidence="3" id="KW-0134">Cell wall</keyword>
<dbReference type="PROSITE" id="PS00502">
    <property type="entry name" value="POLYGALACTURONASE"/>
    <property type="match status" value="1"/>
</dbReference>
<feature type="signal peptide" evidence="10">
    <location>
        <begin position="1"/>
        <end position="18"/>
    </location>
</feature>
<evidence type="ECO:0000256" key="4">
    <source>
        <dbReference type="ARBA" id="ARBA00022525"/>
    </source>
</evidence>
<evidence type="ECO:0000313" key="11">
    <source>
        <dbReference type="EMBL" id="KAH7557451.1"/>
    </source>
</evidence>
<protein>
    <recommendedName>
        <fullName evidence="13">Polygalacturonase</fullName>
    </recommendedName>
</protein>
<evidence type="ECO:0000256" key="10">
    <source>
        <dbReference type="SAM" id="SignalP"/>
    </source>
</evidence>
<dbReference type="PANTHER" id="PTHR31375">
    <property type="match status" value="1"/>
</dbReference>
<evidence type="ECO:0000313" key="12">
    <source>
        <dbReference type="Proteomes" id="UP000827721"/>
    </source>
</evidence>
<reference evidence="11 12" key="1">
    <citation type="submission" date="2021-02" db="EMBL/GenBank/DDBJ databases">
        <title>Plant Genome Project.</title>
        <authorList>
            <person name="Zhang R.-G."/>
        </authorList>
    </citation>
    <scope>NUCLEOTIDE SEQUENCE [LARGE SCALE GENOMIC DNA]</scope>
    <source>
        <tissue evidence="11">Leaves</tissue>
    </source>
</reference>
<evidence type="ECO:0000256" key="9">
    <source>
        <dbReference type="RuleBase" id="RU361169"/>
    </source>
</evidence>
<evidence type="ECO:0008006" key="13">
    <source>
        <dbReference type="Google" id="ProtNLM"/>
    </source>
</evidence>
<evidence type="ECO:0000256" key="8">
    <source>
        <dbReference type="PROSITE-ProRule" id="PRU10052"/>
    </source>
</evidence>
<dbReference type="InterPro" id="IPR011050">
    <property type="entry name" value="Pectin_lyase_fold/virulence"/>
</dbReference>
<gene>
    <name evidence="11" type="ORF">JRO89_XS11G0158600</name>
</gene>
<dbReference type="Gene3D" id="2.160.20.10">
    <property type="entry name" value="Single-stranded right-handed beta-helix, Pectin lyase-like"/>
    <property type="match status" value="1"/>
</dbReference>
<comment type="similarity">
    <text evidence="2 9">Belongs to the glycosyl hydrolase 28 family.</text>
</comment>
<accession>A0ABQ8HFR2</accession>
<comment type="subcellular location">
    <subcellularLocation>
        <location evidence="1">Secreted</location>
        <location evidence="1">Cell wall</location>
    </subcellularLocation>
</comment>
<dbReference type="EMBL" id="JAFEMO010000011">
    <property type="protein sequence ID" value="KAH7557451.1"/>
    <property type="molecule type" value="Genomic_DNA"/>
</dbReference>
<dbReference type="InterPro" id="IPR006626">
    <property type="entry name" value="PbH1"/>
</dbReference>
<evidence type="ECO:0000256" key="5">
    <source>
        <dbReference type="ARBA" id="ARBA00022801"/>
    </source>
</evidence>
<dbReference type="InterPro" id="IPR000743">
    <property type="entry name" value="Glyco_hydro_28"/>
</dbReference>
<evidence type="ECO:0000256" key="7">
    <source>
        <dbReference type="ARBA" id="ARBA00023316"/>
    </source>
</evidence>
<dbReference type="SUPFAM" id="SSF51126">
    <property type="entry name" value="Pectin lyase-like"/>
    <property type="match status" value="1"/>
</dbReference>
<evidence type="ECO:0000256" key="6">
    <source>
        <dbReference type="ARBA" id="ARBA00023295"/>
    </source>
</evidence>
<evidence type="ECO:0000256" key="2">
    <source>
        <dbReference type="ARBA" id="ARBA00008834"/>
    </source>
</evidence>
<dbReference type="Pfam" id="PF00295">
    <property type="entry name" value="Glyco_hydro_28"/>
    <property type="match status" value="1"/>
</dbReference>
<dbReference type="Proteomes" id="UP000827721">
    <property type="component" value="Unassembled WGS sequence"/>
</dbReference>
<dbReference type="SMART" id="SM00710">
    <property type="entry name" value="PbH1"/>
    <property type="match status" value="5"/>
</dbReference>
<organism evidence="11 12">
    <name type="scientific">Xanthoceras sorbifolium</name>
    <dbReference type="NCBI Taxonomy" id="99658"/>
    <lineage>
        <taxon>Eukaryota</taxon>
        <taxon>Viridiplantae</taxon>
        <taxon>Streptophyta</taxon>
        <taxon>Embryophyta</taxon>
        <taxon>Tracheophyta</taxon>
        <taxon>Spermatophyta</taxon>
        <taxon>Magnoliopsida</taxon>
        <taxon>eudicotyledons</taxon>
        <taxon>Gunneridae</taxon>
        <taxon>Pentapetalae</taxon>
        <taxon>rosids</taxon>
        <taxon>malvids</taxon>
        <taxon>Sapindales</taxon>
        <taxon>Sapindaceae</taxon>
        <taxon>Xanthoceroideae</taxon>
        <taxon>Xanthoceras</taxon>
    </lineage>
</organism>